<evidence type="ECO:0000256" key="1">
    <source>
        <dbReference type="ARBA" id="ARBA00004123"/>
    </source>
</evidence>
<organism evidence="13 14">
    <name type="scientific">Diatraea saccharalis</name>
    <name type="common">sugarcane borer</name>
    <dbReference type="NCBI Taxonomy" id="40085"/>
    <lineage>
        <taxon>Eukaryota</taxon>
        <taxon>Metazoa</taxon>
        <taxon>Ecdysozoa</taxon>
        <taxon>Arthropoda</taxon>
        <taxon>Hexapoda</taxon>
        <taxon>Insecta</taxon>
        <taxon>Pterygota</taxon>
        <taxon>Neoptera</taxon>
        <taxon>Endopterygota</taxon>
        <taxon>Lepidoptera</taxon>
        <taxon>Glossata</taxon>
        <taxon>Ditrysia</taxon>
        <taxon>Pyraloidea</taxon>
        <taxon>Crambidae</taxon>
        <taxon>Crambinae</taxon>
        <taxon>Diatraea</taxon>
    </lineage>
</organism>
<feature type="compositionally biased region" description="Acidic residues" evidence="10">
    <location>
        <begin position="130"/>
        <end position="149"/>
    </location>
</feature>
<feature type="domain" description="ZAD" evidence="12">
    <location>
        <begin position="13"/>
        <end position="95"/>
    </location>
</feature>
<dbReference type="SMART" id="SM00868">
    <property type="entry name" value="zf-AD"/>
    <property type="match status" value="1"/>
</dbReference>
<dbReference type="GO" id="GO:0003677">
    <property type="term" value="F:DNA binding"/>
    <property type="evidence" value="ECO:0007669"/>
    <property type="project" value="UniProtKB-KW"/>
</dbReference>
<feature type="region of interest" description="Disordered" evidence="10">
    <location>
        <begin position="128"/>
        <end position="152"/>
    </location>
</feature>
<dbReference type="Pfam" id="PF07776">
    <property type="entry name" value="zf-AD"/>
    <property type="match status" value="1"/>
</dbReference>
<evidence type="ECO:0000256" key="10">
    <source>
        <dbReference type="SAM" id="MobiDB-lite"/>
    </source>
</evidence>
<keyword evidence="14" id="KW-1185">Reference proteome</keyword>
<feature type="domain" description="C2H2-type" evidence="11">
    <location>
        <begin position="421"/>
        <end position="449"/>
    </location>
</feature>
<feature type="domain" description="C2H2-type" evidence="11">
    <location>
        <begin position="451"/>
        <end position="479"/>
    </location>
</feature>
<feature type="binding site" evidence="9">
    <location>
        <position position="68"/>
    </location>
    <ligand>
        <name>Zn(2+)</name>
        <dbReference type="ChEBI" id="CHEBI:29105"/>
    </ligand>
</feature>
<feature type="domain" description="C2H2-type" evidence="11">
    <location>
        <begin position="339"/>
        <end position="361"/>
    </location>
</feature>
<evidence type="ECO:0000313" key="13">
    <source>
        <dbReference type="EMBL" id="CAG9789596.1"/>
    </source>
</evidence>
<feature type="domain" description="C2H2-type" evidence="11">
    <location>
        <begin position="766"/>
        <end position="790"/>
    </location>
</feature>
<evidence type="ECO:0000256" key="7">
    <source>
        <dbReference type="ARBA" id="ARBA00023242"/>
    </source>
</evidence>
<evidence type="ECO:0000256" key="3">
    <source>
        <dbReference type="ARBA" id="ARBA00022737"/>
    </source>
</evidence>
<dbReference type="PROSITE" id="PS00028">
    <property type="entry name" value="ZINC_FINGER_C2H2_1"/>
    <property type="match status" value="11"/>
</dbReference>
<dbReference type="InterPro" id="IPR050331">
    <property type="entry name" value="Zinc_finger"/>
</dbReference>
<protein>
    <submittedName>
        <fullName evidence="13">Uncharacterized protein</fullName>
    </submittedName>
</protein>
<feature type="domain" description="C2H2-type" evidence="11">
    <location>
        <begin position="365"/>
        <end position="393"/>
    </location>
</feature>
<dbReference type="InterPro" id="IPR036236">
    <property type="entry name" value="Znf_C2H2_sf"/>
</dbReference>
<dbReference type="InterPro" id="IPR041661">
    <property type="entry name" value="ZN622/Rei1/Reh1_Znf-C2H2"/>
</dbReference>
<dbReference type="PROSITE" id="PS51915">
    <property type="entry name" value="ZAD"/>
    <property type="match status" value="1"/>
</dbReference>
<evidence type="ECO:0000256" key="2">
    <source>
        <dbReference type="ARBA" id="ARBA00022723"/>
    </source>
</evidence>
<reference evidence="13" key="2">
    <citation type="submission" date="2022-10" db="EMBL/GenBank/DDBJ databases">
        <authorList>
            <consortium name="ENA_rothamsted_submissions"/>
            <consortium name="culmorum"/>
            <person name="King R."/>
        </authorList>
    </citation>
    <scope>NUCLEOTIDE SEQUENCE</scope>
</reference>
<feature type="region of interest" description="Disordered" evidence="10">
    <location>
        <begin position="179"/>
        <end position="214"/>
    </location>
</feature>
<dbReference type="InterPro" id="IPR012934">
    <property type="entry name" value="Znf_AD"/>
</dbReference>
<dbReference type="SMART" id="SM00355">
    <property type="entry name" value="ZnF_C2H2"/>
    <property type="match status" value="15"/>
</dbReference>
<keyword evidence="2 9" id="KW-0479">Metal-binding</keyword>
<feature type="domain" description="C2H2-type" evidence="11">
    <location>
        <begin position="479"/>
        <end position="506"/>
    </location>
</feature>
<evidence type="ECO:0000256" key="9">
    <source>
        <dbReference type="PROSITE-ProRule" id="PRU01263"/>
    </source>
</evidence>
<proteinExistence type="predicted"/>
<keyword evidence="7" id="KW-0539">Nucleus</keyword>
<feature type="domain" description="C2H2-type" evidence="11">
    <location>
        <begin position="651"/>
        <end position="679"/>
    </location>
</feature>
<dbReference type="PANTHER" id="PTHR16515">
    <property type="entry name" value="PR DOMAIN ZINC FINGER PROTEIN"/>
    <property type="match status" value="1"/>
</dbReference>
<evidence type="ECO:0000256" key="5">
    <source>
        <dbReference type="ARBA" id="ARBA00022833"/>
    </source>
</evidence>
<sequence length="790" mass="91851">MAAKSTDWRPGPTVCRCCLSEGCYKDISTEYFWMGKREVYAEMLLDAFNLTISYSQSGGPNSNSRLICEPCISRLRDASDFKRQVQECEKTFMQYLDPGISSLTEVEVPVEQLESQVKLEQVKVEKLGSDDGDFDDRADFDDDDDDLDDQPLTKLASKVPKRESVDLLDLLDNAKAAVKRKSTDKAKAGPAKKSKTTSKKEAKPTSSKTVKIEKKKKADRFDPVRANAELIVRYTTAYPFRVNDKSILCVYCHELYDDPEVFRNHMDEEHTAFNIKVAFHNLPKPEFIKVDLTNLKCRICVEKFDDLDAIANHLSNHNQKINFKHKIGVMPYYLQKDSFNCAVCGKNFPSLFHLNRHTITHFLSYVCHVCGSSYIATTGLLRHVRSKHQDYEVTCKKCGKVFPTMEAKEKHRRQEKSCMPYCCPKCNERFLDWKSRKRHMETEHGQSKKTYRCADCDISFNNENSYYDHFKLQHSDDCAMCKYCGLKFLSKYRLKRHMSKHDGTPYYLVRRNAELIIKHTTAYPFRVNLKSFRCVYCGDLIDDPEEFRAHMSREHQTFTLNMAFVKLPKTESVKADIADLKCRICNYHFSSLLEIAKHLKETHNKSVNPDADLGVMPYMLEKDRWKCAVCEKSLPSLLHLNKHTITHFQSHICEICGKSYKASTGLVQHIRAKHDETNKAFCRRCQTVFPSMEAKAVHQRTEKRCMIHCCLECPERFPSWETKQKHMVETHGMEKKTYRCTNCDWVCEDRRAFYDHFKLRHSQDCLLCIHCGLKFATPSRLNRHLEKHVS</sequence>
<comment type="subcellular location">
    <subcellularLocation>
        <location evidence="1">Nucleus</location>
    </subcellularLocation>
</comment>
<reference evidence="13" key="1">
    <citation type="submission" date="2021-12" db="EMBL/GenBank/DDBJ databases">
        <authorList>
            <person name="King R."/>
        </authorList>
    </citation>
    <scope>NUCLEOTIDE SEQUENCE</scope>
</reference>
<evidence type="ECO:0000256" key="4">
    <source>
        <dbReference type="ARBA" id="ARBA00022771"/>
    </source>
</evidence>
<evidence type="ECO:0000259" key="12">
    <source>
        <dbReference type="PROSITE" id="PS51915"/>
    </source>
</evidence>
<name>A0A9N9R4U3_9NEOP</name>
<evidence type="ECO:0000313" key="14">
    <source>
        <dbReference type="Proteomes" id="UP001153714"/>
    </source>
</evidence>
<dbReference type="GO" id="GO:0010468">
    <property type="term" value="P:regulation of gene expression"/>
    <property type="evidence" value="ECO:0007669"/>
    <property type="project" value="TreeGrafter"/>
</dbReference>
<dbReference type="EMBL" id="OU893351">
    <property type="protein sequence ID" value="CAG9789596.1"/>
    <property type="molecule type" value="Genomic_DNA"/>
</dbReference>
<dbReference type="PANTHER" id="PTHR16515:SF49">
    <property type="entry name" value="GASTRULA ZINC FINGER PROTEIN XLCGF49.1-LIKE-RELATED"/>
    <property type="match status" value="1"/>
</dbReference>
<evidence type="ECO:0000256" key="6">
    <source>
        <dbReference type="ARBA" id="ARBA00023125"/>
    </source>
</evidence>
<dbReference type="PROSITE" id="PS50157">
    <property type="entry name" value="ZINC_FINGER_C2H2_2"/>
    <property type="match status" value="7"/>
</dbReference>
<dbReference type="Pfam" id="PF12756">
    <property type="entry name" value="zf-C2H2_2"/>
    <property type="match status" value="1"/>
</dbReference>
<keyword evidence="3" id="KW-0677">Repeat</keyword>
<evidence type="ECO:0000259" key="11">
    <source>
        <dbReference type="PROSITE" id="PS50157"/>
    </source>
</evidence>
<dbReference type="GO" id="GO:0005634">
    <property type="term" value="C:nucleus"/>
    <property type="evidence" value="ECO:0007669"/>
    <property type="project" value="UniProtKB-SubCell"/>
</dbReference>
<feature type="binding site" evidence="9">
    <location>
        <position position="18"/>
    </location>
    <ligand>
        <name>Zn(2+)</name>
        <dbReference type="ChEBI" id="CHEBI:29105"/>
    </ligand>
</feature>
<evidence type="ECO:0000256" key="8">
    <source>
        <dbReference type="PROSITE-ProRule" id="PRU00042"/>
    </source>
</evidence>
<gene>
    <name evidence="13" type="ORF">DIATSA_LOCUS7315</name>
</gene>
<dbReference type="Proteomes" id="UP001153714">
    <property type="component" value="Chromosome 20"/>
</dbReference>
<dbReference type="AlphaFoldDB" id="A0A9N9R4U3"/>
<feature type="binding site" evidence="9">
    <location>
        <position position="71"/>
    </location>
    <ligand>
        <name>Zn(2+)</name>
        <dbReference type="ChEBI" id="CHEBI:29105"/>
    </ligand>
</feature>
<keyword evidence="4 8" id="KW-0863">Zinc-finger</keyword>
<dbReference type="GO" id="GO:0008270">
    <property type="term" value="F:zinc ion binding"/>
    <property type="evidence" value="ECO:0007669"/>
    <property type="project" value="UniProtKB-UniRule"/>
</dbReference>
<dbReference type="Pfam" id="PF00096">
    <property type="entry name" value="zf-C2H2"/>
    <property type="match status" value="2"/>
</dbReference>
<dbReference type="InterPro" id="IPR013087">
    <property type="entry name" value="Znf_C2H2_type"/>
</dbReference>
<dbReference type="Gene3D" id="3.30.160.60">
    <property type="entry name" value="Classic Zinc Finger"/>
    <property type="match status" value="7"/>
</dbReference>
<feature type="binding site" evidence="9">
    <location>
        <position position="15"/>
    </location>
    <ligand>
        <name>Zn(2+)</name>
        <dbReference type="ChEBI" id="CHEBI:29105"/>
    </ligand>
</feature>
<dbReference type="SUPFAM" id="SSF57667">
    <property type="entry name" value="beta-beta-alpha zinc fingers"/>
    <property type="match status" value="4"/>
</dbReference>
<accession>A0A9N9R4U3</accession>
<keyword evidence="5 9" id="KW-0862">Zinc</keyword>
<dbReference type="OrthoDB" id="3069995at2759"/>
<keyword evidence="6" id="KW-0238">DNA-binding</keyword>